<evidence type="ECO:0000256" key="1">
    <source>
        <dbReference type="SAM" id="SignalP"/>
    </source>
</evidence>
<comment type="caution">
    <text evidence="2">The sequence shown here is derived from an EMBL/GenBank/DDBJ whole genome shotgun (WGS) entry which is preliminary data.</text>
</comment>
<feature type="signal peptide" evidence="1">
    <location>
        <begin position="1"/>
        <end position="21"/>
    </location>
</feature>
<dbReference type="RefSeq" id="WP_302710752.1">
    <property type="nucleotide sequence ID" value="NZ_JAULRT010000027.1"/>
</dbReference>
<keyword evidence="3" id="KW-1185">Reference proteome</keyword>
<name>A0ABT8T9H0_9GAMM</name>
<feature type="chain" id="PRO_5046470198" description="Lipoprotein" evidence="1">
    <location>
        <begin position="22"/>
        <end position="72"/>
    </location>
</feature>
<evidence type="ECO:0000313" key="2">
    <source>
        <dbReference type="EMBL" id="MDO3380628.1"/>
    </source>
</evidence>
<dbReference type="PROSITE" id="PS51257">
    <property type="entry name" value="PROKAR_LIPOPROTEIN"/>
    <property type="match status" value="1"/>
</dbReference>
<organism evidence="2 3">
    <name type="scientific">Gilvimarinus algae</name>
    <dbReference type="NCBI Taxonomy" id="3058037"/>
    <lineage>
        <taxon>Bacteria</taxon>
        <taxon>Pseudomonadati</taxon>
        <taxon>Pseudomonadota</taxon>
        <taxon>Gammaproteobacteria</taxon>
        <taxon>Cellvibrionales</taxon>
        <taxon>Cellvibrionaceae</taxon>
        <taxon>Gilvimarinus</taxon>
    </lineage>
</organism>
<gene>
    <name evidence="2" type="ORF">QWI16_00500</name>
</gene>
<accession>A0ABT8T9H0</accession>
<sequence length="72" mass="7749">MKKVGVAVAAILLAACSGVHYKPGYIKDGEREGYEDDFAACESANPGSVPGRDGCMEDRGWVRSDTIKVERD</sequence>
<proteinExistence type="predicted"/>
<dbReference type="Proteomes" id="UP001168380">
    <property type="component" value="Unassembled WGS sequence"/>
</dbReference>
<dbReference type="EMBL" id="JAULRT010000027">
    <property type="protein sequence ID" value="MDO3380628.1"/>
    <property type="molecule type" value="Genomic_DNA"/>
</dbReference>
<reference evidence="2" key="1">
    <citation type="submission" date="2023-07" db="EMBL/GenBank/DDBJ databases">
        <title>Gilvimarinus algae sp. nov., isolated from the surface of Kelp.</title>
        <authorList>
            <person name="Sun Y.Y."/>
            <person name="Gong Y."/>
            <person name="Du Z.J."/>
        </authorList>
    </citation>
    <scope>NUCLEOTIDE SEQUENCE</scope>
    <source>
        <strain evidence="2">SDUM040014</strain>
    </source>
</reference>
<evidence type="ECO:0008006" key="4">
    <source>
        <dbReference type="Google" id="ProtNLM"/>
    </source>
</evidence>
<keyword evidence="1" id="KW-0732">Signal</keyword>
<protein>
    <recommendedName>
        <fullName evidence="4">Lipoprotein</fullName>
    </recommendedName>
</protein>
<evidence type="ECO:0000313" key="3">
    <source>
        <dbReference type="Proteomes" id="UP001168380"/>
    </source>
</evidence>